<keyword evidence="2" id="KW-0143">Chaperone</keyword>
<reference evidence="5" key="1">
    <citation type="journal article" date="2021" name="Cell">
        <title>Tracing the genetic footprints of vertebrate landing in non-teleost ray-finned fishes.</title>
        <authorList>
            <person name="Bi X."/>
            <person name="Wang K."/>
            <person name="Yang L."/>
            <person name="Pan H."/>
            <person name="Jiang H."/>
            <person name="Wei Q."/>
            <person name="Fang M."/>
            <person name="Yu H."/>
            <person name="Zhu C."/>
            <person name="Cai Y."/>
            <person name="He Y."/>
            <person name="Gan X."/>
            <person name="Zeng H."/>
            <person name="Yu D."/>
            <person name="Zhu Y."/>
            <person name="Jiang H."/>
            <person name="Qiu Q."/>
            <person name="Yang H."/>
            <person name="Zhang Y.E."/>
            <person name="Wang W."/>
            <person name="Zhu M."/>
            <person name="He S."/>
            <person name="Zhang G."/>
        </authorList>
    </citation>
    <scope>NUCLEOTIDE SEQUENCE</scope>
    <source>
        <strain evidence="5">Pddl_001</strain>
    </source>
</reference>
<dbReference type="InterPro" id="IPR036533">
    <property type="entry name" value="BAG_dom_sf"/>
</dbReference>
<evidence type="ECO:0000259" key="3">
    <source>
        <dbReference type="PROSITE" id="PS50053"/>
    </source>
</evidence>
<dbReference type="Pfam" id="PF00240">
    <property type="entry name" value="ubiquitin"/>
    <property type="match status" value="1"/>
</dbReference>
<dbReference type="SUPFAM" id="SSF63491">
    <property type="entry name" value="BAG domain"/>
    <property type="match status" value="1"/>
</dbReference>
<dbReference type="SMART" id="SM00264">
    <property type="entry name" value="BAG"/>
    <property type="match status" value="1"/>
</dbReference>
<organism evidence="5 6">
    <name type="scientific">Polyodon spathula</name>
    <name type="common">North American paddlefish</name>
    <name type="synonym">Squalus spathula</name>
    <dbReference type="NCBI Taxonomy" id="7913"/>
    <lineage>
        <taxon>Eukaryota</taxon>
        <taxon>Metazoa</taxon>
        <taxon>Chordata</taxon>
        <taxon>Craniata</taxon>
        <taxon>Vertebrata</taxon>
        <taxon>Euteleostomi</taxon>
        <taxon>Actinopterygii</taxon>
        <taxon>Chondrostei</taxon>
        <taxon>Acipenseriformes</taxon>
        <taxon>Polyodontidae</taxon>
        <taxon>Polyodon</taxon>
    </lineage>
</organism>
<dbReference type="Gene3D" id="3.10.20.90">
    <property type="entry name" value="Phosphatidylinositol 3-kinase Catalytic Subunit, Chain A, domain 1"/>
    <property type="match status" value="1"/>
</dbReference>
<dbReference type="PANTHER" id="PTHR12329:SF16">
    <property type="entry name" value="BAG FAMILY MOLECULAR CHAPERONE REGULATOR 1"/>
    <property type="match status" value="1"/>
</dbReference>
<evidence type="ECO:0000313" key="5">
    <source>
        <dbReference type="EMBL" id="MBN3287623.1"/>
    </source>
</evidence>
<feature type="domain" description="BAG" evidence="4">
    <location>
        <begin position="101"/>
        <end position="181"/>
    </location>
</feature>
<sequence length="200" mass="22248">TRLLVSGTTKHNIEVRGRESNEPLLNDLAEAIAQVTGVPLTSQKLIFKGKSLREMEQPLSSFGVKQGCKVMMIGKRNSPEEEAELRILKDLEKSVDQTSKKLEKVDGELTGLKNGFLAKHLQAEALNRLDQRVKVAAEQFMKILEQMDAMSLPENFSDCRMKKKALIKTVQACLAQCDKIEAGISDHLAKLQSKNLALCE</sequence>
<dbReference type="InterPro" id="IPR039773">
    <property type="entry name" value="BAG_chaperone_regulator"/>
</dbReference>
<gene>
    <name evidence="5" type="primary">Bag1_0</name>
    <name evidence="5" type="ORF">GTO93_0016121</name>
</gene>
<dbReference type="InterPro" id="IPR029071">
    <property type="entry name" value="Ubiquitin-like_domsf"/>
</dbReference>
<dbReference type="PROSITE" id="PS51035">
    <property type="entry name" value="BAG"/>
    <property type="match status" value="1"/>
</dbReference>
<evidence type="ECO:0000256" key="2">
    <source>
        <dbReference type="ARBA" id="ARBA00023186"/>
    </source>
</evidence>
<dbReference type="Gene3D" id="1.20.58.120">
    <property type="entry name" value="BAG domain"/>
    <property type="match status" value="1"/>
</dbReference>
<dbReference type="EMBL" id="JAAWVQ010167737">
    <property type="protein sequence ID" value="MBN3287623.1"/>
    <property type="molecule type" value="Genomic_DNA"/>
</dbReference>
<dbReference type="SMART" id="SM00213">
    <property type="entry name" value="UBQ"/>
    <property type="match status" value="1"/>
</dbReference>
<accession>A0ABS2YNY5</accession>
<dbReference type="PANTHER" id="PTHR12329">
    <property type="entry name" value="BCL2-ASSOCIATED ATHANOGENE"/>
    <property type="match status" value="1"/>
</dbReference>
<proteinExistence type="predicted"/>
<dbReference type="SUPFAM" id="SSF54236">
    <property type="entry name" value="Ubiquitin-like"/>
    <property type="match status" value="1"/>
</dbReference>
<evidence type="ECO:0000256" key="1">
    <source>
        <dbReference type="ARBA" id="ARBA00022374"/>
    </source>
</evidence>
<dbReference type="InterPro" id="IPR000626">
    <property type="entry name" value="Ubiquitin-like_dom"/>
</dbReference>
<protein>
    <recommendedName>
        <fullName evidence="1">BAG family molecular chaperone regulator 1</fullName>
    </recommendedName>
</protein>
<dbReference type="CDD" id="cd01812">
    <property type="entry name" value="Ubl_BAG1"/>
    <property type="match status" value="1"/>
</dbReference>
<dbReference type="Pfam" id="PF02179">
    <property type="entry name" value="BAG"/>
    <property type="match status" value="1"/>
</dbReference>
<feature type="non-terminal residue" evidence="5">
    <location>
        <position position="1"/>
    </location>
</feature>
<keyword evidence="6" id="KW-1185">Reference proteome</keyword>
<evidence type="ECO:0000259" key="4">
    <source>
        <dbReference type="PROSITE" id="PS51035"/>
    </source>
</evidence>
<comment type="caution">
    <text evidence="5">The sequence shown here is derived from an EMBL/GenBank/DDBJ whole genome shotgun (WGS) entry which is preliminary data.</text>
</comment>
<feature type="non-terminal residue" evidence="5">
    <location>
        <position position="200"/>
    </location>
</feature>
<dbReference type="PROSITE" id="PS50053">
    <property type="entry name" value="UBIQUITIN_2"/>
    <property type="match status" value="1"/>
</dbReference>
<name>A0ABS2YNY5_POLSP</name>
<dbReference type="InterPro" id="IPR003103">
    <property type="entry name" value="BAG_domain"/>
</dbReference>
<evidence type="ECO:0000313" key="6">
    <source>
        <dbReference type="Proteomes" id="UP001166093"/>
    </source>
</evidence>
<dbReference type="Proteomes" id="UP001166093">
    <property type="component" value="Unassembled WGS sequence"/>
</dbReference>
<feature type="domain" description="Ubiquitin-like" evidence="3">
    <location>
        <begin position="25"/>
        <end position="79"/>
    </location>
</feature>